<evidence type="ECO:0000313" key="4">
    <source>
        <dbReference type="Proteomes" id="UP000095767"/>
    </source>
</evidence>
<gene>
    <name evidence="3" type="ORF">BAE44_0019233</name>
</gene>
<feature type="region of interest" description="Disordered" evidence="1">
    <location>
        <begin position="1"/>
        <end position="20"/>
    </location>
</feature>
<evidence type="ECO:0000313" key="3">
    <source>
        <dbReference type="EMBL" id="OEL19748.1"/>
    </source>
</evidence>
<dbReference type="AlphaFoldDB" id="A0A1E5V3R3"/>
<dbReference type="Proteomes" id="UP000095767">
    <property type="component" value="Unassembled WGS sequence"/>
</dbReference>
<reference evidence="3 4" key="1">
    <citation type="submission" date="2016-09" db="EMBL/GenBank/DDBJ databases">
        <title>The draft genome of Dichanthelium oligosanthes: A C3 panicoid grass species.</title>
        <authorList>
            <person name="Studer A.J."/>
            <person name="Schnable J.C."/>
            <person name="Brutnell T.P."/>
        </authorList>
    </citation>
    <scope>NUCLEOTIDE SEQUENCE [LARGE SCALE GENOMIC DNA]</scope>
    <source>
        <strain evidence="4">cv. Kellogg 1175</strain>
        <tissue evidence="3">Leaf</tissue>
    </source>
</reference>
<dbReference type="PANTHER" id="PTHR33074">
    <property type="entry name" value="EXPRESSED PROTEIN-RELATED"/>
    <property type="match status" value="1"/>
</dbReference>
<feature type="domain" description="DUF1618" evidence="2">
    <location>
        <begin position="255"/>
        <end position="385"/>
    </location>
</feature>
<evidence type="ECO:0000259" key="2">
    <source>
        <dbReference type="Pfam" id="PF07762"/>
    </source>
</evidence>
<dbReference type="Pfam" id="PF07762">
    <property type="entry name" value="DUF1618"/>
    <property type="match status" value="1"/>
</dbReference>
<evidence type="ECO:0000256" key="1">
    <source>
        <dbReference type="SAM" id="MobiDB-lite"/>
    </source>
</evidence>
<keyword evidence="4" id="KW-1185">Reference proteome</keyword>
<comment type="caution">
    <text evidence="3">The sequence shown here is derived from an EMBL/GenBank/DDBJ whole genome shotgun (WGS) entry which is preliminary data.</text>
</comment>
<dbReference type="PANTHER" id="PTHR33074:SF129">
    <property type="entry name" value="DUF1618 DOMAIN-CONTAINING PROTEIN"/>
    <property type="match status" value="1"/>
</dbReference>
<name>A0A1E5V3R3_9POAL</name>
<dbReference type="OrthoDB" id="596210at2759"/>
<protein>
    <recommendedName>
        <fullName evidence="2">DUF1618 domain-containing protein</fullName>
    </recommendedName>
</protein>
<sequence>MESLTQPGEPFDPPPAIAGADSSCPRWVMLPRYAQRRDSSVSVADAKTSAAACTSTGRTFRISFGVAVPPAISSFYYDWVGGRAPASDEYFWKPTVVATHGDCILLEMRRPCIRERGFIHMPVLDYFLYEAAAGARPPSLLLLPACYIPTLYERGCSDEARRATPRIMGENTGILRRGEDELLVVQLDLLSRHVPRGTAELCVLRHGGDDLEWKLKMVPIVHGEGSRDGQGETPTPRQWWETDAAVPVGDRFLCWVDYFRGFLLCDMAAGEGSLTLRYVPLPVVPPDKDRSTAALPHMHWKRNFSPAGAGAVRFVSIEPRCCGDLFLFTAVTTWTLSLSMDEPMTWVKDGVLACDELWALPAYEGLPRIPLEYPMVSSDDPDAICFVVGNDRRVWMIEVNMRNKVLRSVVPDNRDAKRDYYFPAKLRY</sequence>
<proteinExistence type="predicted"/>
<organism evidence="3 4">
    <name type="scientific">Dichanthelium oligosanthes</name>
    <dbReference type="NCBI Taxonomy" id="888268"/>
    <lineage>
        <taxon>Eukaryota</taxon>
        <taxon>Viridiplantae</taxon>
        <taxon>Streptophyta</taxon>
        <taxon>Embryophyta</taxon>
        <taxon>Tracheophyta</taxon>
        <taxon>Spermatophyta</taxon>
        <taxon>Magnoliopsida</taxon>
        <taxon>Liliopsida</taxon>
        <taxon>Poales</taxon>
        <taxon>Poaceae</taxon>
        <taxon>PACMAD clade</taxon>
        <taxon>Panicoideae</taxon>
        <taxon>Panicodae</taxon>
        <taxon>Paniceae</taxon>
        <taxon>Dichantheliinae</taxon>
        <taxon>Dichanthelium</taxon>
    </lineage>
</organism>
<dbReference type="EMBL" id="LWDX02052700">
    <property type="protein sequence ID" value="OEL19748.1"/>
    <property type="molecule type" value="Genomic_DNA"/>
</dbReference>
<accession>A0A1E5V3R3</accession>
<dbReference type="InterPro" id="IPR011676">
    <property type="entry name" value="DUF1618"/>
</dbReference>